<dbReference type="RefSeq" id="WP_039140631.1">
    <property type="nucleotide sequence ID" value="NZ_JSVC01000015.1"/>
</dbReference>
<accession>A0A0C1IIQ3</accession>
<dbReference type="STRING" id="1349421.OI18_13785"/>
<evidence type="ECO:0000313" key="2">
    <source>
        <dbReference type="EMBL" id="KIC94070.1"/>
    </source>
</evidence>
<proteinExistence type="predicted"/>
<evidence type="ECO:0000256" key="1">
    <source>
        <dbReference type="SAM" id="SignalP"/>
    </source>
</evidence>
<evidence type="ECO:0000313" key="3">
    <source>
        <dbReference type="Proteomes" id="UP000031408"/>
    </source>
</evidence>
<protein>
    <submittedName>
        <fullName evidence="2">Copper amine oxidase</fullName>
    </submittedName>
</protein>
<dbReference type="Proteomes" id="UP000031408">
    <property type="component" value="Unassembled WGS sequence"/>
</dbReference>
<keyword evidence="3" id="KW-1185">Reference proteome</keyword>
<dbReference type="AlphaFoldDB" id="A0A0C1IIQ3"/>
<comment type="caution">
    <text evidence="2">The sequence shown here is derived from an EMBL/GenBank/DDBJ whole genome shotgun (WGS) entry which is preliminary data.</text>
</comment>
<reference evidence="2 3" key="1">
    <citation type="submission" date="2014-11" db="EMBL/GenBank/DDBJ databases">
        <title>Genome sequence of Flavihumibacter solisilvae 3-3.</title>
        <authorList>
            <person name="Zhou G."/>
            <person name="Li M."/>
            <person name="Wang G."/>
        </authorList>
    </citation>
    <scope>NUCLEOTIDE SEQUENCE [LARGE SCALE GENOMIC DNA]</scope>
    <source>
        <strain evidence="2 3">3-3</strain>
    </source>
</reference>
<dbReference type="EMBL" id="JSVC01000015">
    <property type="protein sequence ID" value="KIC94070.1"/>
    <property type="molecule type" value="Genomic_DNA"/>
</dbReference>
<organism evidence="2 3">
    <name type="scientific">Flavihumibacter solisilvae</name>
    <dbReference type="NCBI Taxonomy" id="1349421"/>
    <lineage>
        <taxon>Bacteria</taxon>
        <taxon>Pseudomonadati</taxon>
        <taxon>Bacteroidota</taxon>
        <taxon>Chitinophagia</taxon>
        <taxon>Chitinophagales</taxon>
        <taxon>Chitinophagaceae</taxon>
        <taxon>Flavihumibacter</taxon>
    </lineage>
</organism>
<keyword evidence="1" id="KW-0732">Signal</keyword>
<gene>
    <name evidence="2" type="ORF">OI18_13785</name>
</gene>
<name>A0A0C1IIQ3_9BACT</name>
<dbReference type="OrthoDB" id="623809at2"/>
<feature type="signal peptide" evidence="1">
    <location>
        <begin position="1"/>
        <end position="27"/>
    </location>
</feature>
<sequence length="398" mass="42801">MNLIQTNAVKTVLASVMMAAGITSASAQTITAAHEAAIREAKQGTIVQLPGLLTEKMSNLDYKKVVMPGPQYIISDDPEYIRIPEGIALKEVVQPGSVRLYVYNVNGVKEPAKIDRKITAVIKNLGTGKMSIKMLKYSSQKPSTNYFQIGKQGLAEYFASKPQDKVRTVKPGEAIPIDEQLEKNIVKYDELVHGFYEFVVDQPAEISIIQTDPGTPGPKALARIKGVITSAHANAGRGLFGVSNYKVTSTSAIDTKNGPVAMVVADGDKDPWVLGTDASLGVEAKLAGNYGVMYNMEIKWKSTDGKALALVTWNARSGDNKWCGGMANSMVVSKGKFDDGIIQLPSDKLITRAAPEAILVQVFQPSANGEEQTIKLTYSPPGASCLPTPLIFIPVSVQ</sequence>
<feature type="chain" id="PRO_5002133508" evidence="1">
    <location>
        <begin position="28"/>
        <end position="398"/>
    </location>
</feature>